<evidence type="ECO:0000313" key="2">
    <source>
        <dbReference type="Proteomes" id="UP000320799"/>
    </source>
</evidence>
<protein>
    <submittedName>
        <fullName evidence="1">Uncharacterized protein</fullName>
    </submittedName>
</protein>
<dbReference type="RefSeq" id="YP_009903691.1">
    <property type="nucleotide sequence ID" value="NC_049849.1"/>
</dbReference>
<dbReference type="Proteomes" id="UP000320799">
    <property type="component" value="Segment"/>
</dbReference>
<accession>A0A514CSS3</accession>
<keyword evidence="2" id="KW-1185">Reference proteome</keyword>
<evidence type="ECO:0000313" key="1">
    <source>
        <dbReference type="EMBL" id="QDH83510.1"/>
    </source>
</evidence>
<dbReference type="KEGG" id="vg:56135967"/>
<dbReference type="GeneID" id="56135967"/>
<sequence length="117" mass="12752">MAVSYVNFADMKNPETGASMREENFARQHTIPLGALVEIASLDTGADEYNGLRLRVVSHDRDCDGTPLYTLSFSLDLYQRAKDNAKGSSGVYCVAYLAGLALNGMSEELLTVIKEQA</sequence>
<dbReference type="EMBL" id="MN094788">
    <property type="protein sequence ID" value="QDH83510.1"/>
    <property type="molecule type" value="Genomic_DNA"/>
</dbReference>
<proteinExistence type="predicted"/>
<name>A0A514CSS3_9CAUD</name>
<reference evidence="1 2" key="1">
    <citation type="submission" date="2019-06" db="EMBL/GenBank/DDBJ databases">
        <authorList>
            <person name="Kincaid V.D."/>
            <person name="Fuller A."/>
            <person name="Hodges K."/>
            <person name="Bansal M."/>
            <person name="Essig J."/>
            <person name="Johnson A."/>
        </authorList>
    </citation>
    <scope>NUCLEOTIDE SEQUENCE [LARGE SCALE GENOMIC DNA]</scope>
</reference>
<organism evidence="1 2">
    <name type="scientific">Achromobacter phage Motura</name>
    <dbReference type="NCBI Taxonomy" id="2591403"/>
    <lineage>
        <taxon>Viruses</taxon>
        <taxon>Duplodnaviria</taxon>
        <taxon>Heunggongvirae</taxon>
        <taxon>Uroviricota</taxon>
        <taxon>Caudoviricetes</taxon>
        <taxon>Moturavirus</taxon>
        <taxon>Moturavirus motura</taxon>
    </lineage>
</organism>